<evidence type="ECO:0000256" key="3">
    <source>
        <dbReference type="ARBA" id="ARBA00022691"/>
    </source>
</evidence>
<evidence type="ECO:0000313" key="6">
    <source>
        <dbReference type="Proteomes" id="UP001153712"/>
    </source>
</evidence>
<dbReference type="HAMAP" id="MF_03044">
    <property type="entry name" value="BMT2"/>
    <property type="match status" value="1"/>
</dbReference>
<dbReference type="AlphaFoldDB" id="A0A9N9XPR0"/>
<dbReference type="Proteomes" id="UP001153712">
    <property type="component" value="Chromosome 4"/>
</dbReference>
<keyword evidence="6" id="KW-1185">Reference proteome</keyword>
<dbReference type="Gene3D" id="3.40.50.150">
    <property type="entry name" value="Vaccinia Virus protein VP39"/>
    <property type="match status" value="1"/>
</dbReference>
<dbReference type="InterPro" id="IPR029063">
    <property type="entry name" value="SAM-dependent_MTases_sf"/>
</dbReference>
<organism evidence="5 6">
    <name type="scientific">Phyllotreta striolata</name>
    <name type="common">Striped flea beetle</name>
    <name type="synonym">Crioceris striolata</name>
    <dbReference type="NCBI Taxonomy" id="444603"/>
    <lineage>
        <taxon>Eukaryota</taxon>
        <taxon>Metazoa</taxon>
        <taxon>Ecdysozoa</taxon>
        <taxon>Arthropoda</taxon>
        <taxon>Hexapoda</taxon>
        <taxon>Insecta</taxon>
        <taxon>Pterygota</taxon>
        <taxon>Neoptera</taxon>
        <taxon>Endopterygota</taxon>
        <taxon>Coleoptera</taxon>
        <taxon>Polyphaga</taxon>
        <taxon>Cucujiformia</taxon>
        <taxon>Chrysomeloidea</taxon>
        <taxon>Chrysomelidae</taxon>
        <taxon>Galerucinae</taxon>
        <taxon>Alticini</taxon>
        <taxon>Phyllotreta</taxon>
    </lineage>
</organism>
<dbReference type="SUPFAM" id="SSF53335">
    <property type="entry name" value="S-adenosyl-L-methionine-dependent methyltransferases"/>
    <property type="match status" value="1"/>
</dbReference>
<evidence type="ECO:0000313" key="5">
    <source>
        <dbReference type="EMBL" id="CAG9861042.1"/>
    </source>
</evidence>
<dbReference type="EMBL" id="OU900097">
    <property type="protein sequence ID" value="CAG9861042.1"/>
    <property type="molecule type" value="Genomic_DNA"/>
</dbReference>
<dbReference type="PANTHER" id="PTHR21008">
    <property type="entry name" value="S-ADENOSYLMETHIONINE SENSOR UPSTREAM OF MTORC1-RELATED"/>
    <property type="match status" value="1"/>
</dbReference>
<dbReference type="OrthoDB" id="5954793at2759"/>
<keyword evidence="1 4" id="KW-0489">Methyltransferase</keyword>
<dbReference type="Pfam" id="PF11968">
    <property type="entry name" value="Bmt2"/>
    <property type="match status" value="1"/>
</dbReference>
<sequence length="317" mass="37122">MALKEHLEASDFIKNVHADLRKMSKTIGINEAWKNHCTNKETLDKYSLAMKELATKYWKNPSSNSRISWVHEACINYFERDMFIARNKELEIADKLNICINTKYDDFTGKWKMLDVGSCYNPFKQFIEFNVTAIDISPAVNTVNKCDFLSIKYGPFCFEGEEITRLPRDHFDVIVFSLLLEYLPSPQQRQLSCQKAFNLLKTEGILVIITPDSNHLGRNAKYIKSWRFVLADMGFSRMKYEKLEHLHCMVFRKSFDVRIPARWANIHRKEQAFAEIFIPQDFNSNCNKTELASESNTIVNEEDIRSFCKELPFDNFD</sequence>
<dbReference type="GO" id="GO:0032259">
    <property type="term" value="P:methylation"/>
    <property type="evidence" value="ECO:0007669"/>
    <property type="project" value="UniProtKB-KW"/>
</dbReference>
<accession>A0A9N9XPR0</accession>
<feature type="binding site" evidence="4">
    <location>
        <position position="135"/>
    </location>
    <ligand>
        <name>S-adenosyl-L-methionine</name>
        <dbReference type="ChEBI" id="CHEBI:59789"/>
    </ligand>
</feature>
<reference evidence="5" key="1">
    <citation type="submission" date="2022-01" db="EMBL/GenBank/DDBJ databases">
        <authorList>
            <person name="King R."/>
        </authorList>
    </citation>
    <scope>NUCLEOTIDE SEQUENCE</scope>
</reference>
<evidence type="ECO:0000256" key="1">
    <source>
        <dbReference type="ARBA" id="ARBA00022603"/>
    </source>
</evidence>
<dbReference type="PANTHER" id="PTHR21008:SF0">
    <property type="entry name" value="S-ADENOSYLMETHIONINE SENSOR UPSTREAM OF MTORC1"/>
    <property type="match status" value="1"/>
</dbReference>
<name>A0A9N9XPR0_PHYSR</name>
<proteinExistence type="inferred from homology"/>
<gene>
    <name evidence="5" type="ORF">PHYEVI_LOCUS7390</name>
</gene>
<feature type="binding site" evidence="4">
    <location>
        <position position="117"/>
    </location>
    <ligand>
        <name>S-adenosyl-L-methionine</name>
        <dbReference type="ChEBI" id="CHEBI:59789"/>
    </ligand>
</feature>
<comment type="similarity">
    <text evidence="4">Belongs to the BMT2 family.</text>
</comment>
<comment type="function">
    <text evidence="4">S-adenosyl-L-methionine-binding protein that acts as an inhibitor of mTORC1 signaling. Acts as a sensor of S-adenosyl-L-methionine to signal methionine sufficiency to mTORC1. Probably also acts as a S-adenosyl-L-methionine-dependent methyltransferase.</text>
</comment>
<dbReference type="InterPro" id="IPR021867">
    <property type="entry name" value="Bmt2/SAMTOR"/>
</dbReference>
<dbReference type="GO" id="GO:1904262">
    <property type="term" value="P:negative regulation of TORC1 signaling"/>
    <property type="evidence" value="ECO:0007669"/>
    <property type="project" value="TreeGrafter"/>
</dbReference>
<dbReference type="GO" id="GO:0008168">
    <property type="term" value="F:methyltransferase activity"/>
    <property type="evidence" value="ECO:0007669"/>
    <property type="project" value="UniProtKB-UniRule"/>
</dbReference>
<keyword evidence="2 4" id="KW-0808">Transferase</keyword>
<evidence type="ECO:0000256" key="4">
    <source>
        <dbReference type="HAMAP-Rule" id="MF_03044"/>
    </source>
</evidence>
<evidence type="ECO:0000256" key="2">
    <source>
        <dbReference type="ARBA" id="ARBA00022679"/>
    </source>
</evidence>
<dbReference type="EC" id="2.1.1.-" evidence="4"/>
<dbReference type="CDD" id="cd02440">
    <property type="entry name" value="AdoMet_MTases"/>
    <property type="match status" value="1"/>
</dbReference>
<keyword evidence="3 4" id="KW-0949">S-adenosyl-L-methionine</keyword>
<protein>
    <recommendedName>
        <fullName evidence="4">S-adenosylmethionine sensor upstream of mTORC1</fullName>
    </recommendedName>
    <alternativeName>
        <fullName evidence="4">Probable methyltransferase BMT2 homolog</fullName>
        <ecNumber evidence="4">2.1.1.-</ecNumber>
    </alternativeName>
</protein>